<evidence type="ECO:0000256" key="1">
    <source>
        <dbReference type="ARBA" id="ARBA00009275"/>
    </source>
</evidence>
<dbReference type="GO" id="GO:0005829">
    <property type="term" value="C:cytosol"/>
    <property type="evidence" value="ECO:0007669"/>
    <property type="project" value="TreeGrafter"/>
</dbReference>
<gene>
    <name evidence="3" type="ORF">OSTQU699_LOCUS1328</name>
</gene>
<dbReference type="Gene3D" id="3.20.20.140">
    <property type="entry name" value="Metal-dependent hydrolases"/>
    <property type="match status" value="1"/>
</dbReference>
<dbReference type="PANTHER" id="PTHR10060:SF15">
    <property type="entry name" value="DEOXYRIBONUCLEASE TATDN1"/>
    <property type="match status" value="1"/>
</dbReference>
<name>A0A8S1ILW0_9CHLO</name>
<dbReference type="Proteomes" id="UP000708148">
    <property type="component" value="Unassembled WGS sequence"/>
</dbReference>
<protein>
    <submittedName>
        <fullName evidence="3">Uncharacterized protein</fullName>
    </submittedName>
</protein>
<sequence>IAANLTDEMYKGEYHGKQVHPPDLNSVLGRAGEAGVEMIIITAGNLSMAREALDLARTDGTSSFAG</sequence>
<evidence type="ECO:0000256" key="2">
    <source>
        <dbReference type="ARBA" id="ARBA00022801"/>
    </source>
</evidence>
<evidence type="ECO:0000313" key="3">
    <source>
        <dbReference type="EMBL" id="CAD7695967.1"/>
    </source>
</evidence>
<reference evidence="3" key="1">
    <citation type="submission" date="2020-12" db="EMBL/GenBank/DDBJ databases">
        <authorList>
            <person name="Iha C."/>
        </authorList>
    </citation>
    <scope>NUCLEOTIDE SEQUENCE</scope>
</reference>
<dbReference type="AlphaFoldDB" id="A0A8S1ILW0"/>
<keyword evidence="2" id="KW-0378">Hydrolase</keyword>
<proteinExistence type="inferred from homology"/>
<dbReference type="InterPro" id="IPR050891">
    <property type="entry name" value="TatD-type_Hydrolase"/>
</dbReference>
<dbReference type="GO" id="GO:0008296">
    <property type="term" value="F:3'-5'-DNA exonuclease activity"/>
    <property type="evidence" value="ECO:0007669"/>
    <property type="project" value="TreeGrafter"/>
</dbReference>
<evidence type="ECO:0000313" key="4">
    <source>
        <dbReference type="Proteomes" id="UP000708148"/>
    </source>
</evidence>
<comment type="similarity">
    <text evidence="1">Belongs to the metallo-dependent hydrolases superfamily. TatD-type hydrolase family.</text>
</comment>
<dbReference type="OrthoDB" id="773380at2759"/>
<feature type="non-terminal residue" evidence="3">
    <location>
        <position position="1"/>
    </location>
</feature>
<keyword evidence="4" id="KW-1185">Reference proteome</keyword>
<dbReference type="PANTHER" id="PTHR10060">
    <property type="entry name" value="TATD FAMILY DEOXYRIBONUCLEASE"/>
    <property type="match status" value="1"/>
</dbReference>
<comment type="caution">
    <text evidence="3">The sequence shown here is derived from an EMBL/GenBank/DDBJ whole genome shotgun (WGS) entry which is preliminary data.</text>
</comment>
<organism evidence="3 4">
    <name type="scientific">Ostreobium quekettii</name>
    <dbReference type="NCBI Taxonomy" id="121088"/>
    <lineage>
        <taxon>Eukaryota</taxon>
        <taxon>Viridiplantae</taxon>
        <taxon>Chlorophyta</taxon>
        <taxon>core chlorophytes</taxon>
        <taxon>Ulvophyceae</taxon>
        <taxon>TCBD clade</taxon>
        <taxon>Bryopsidales</taxon>
        <taxon>Ostreobineae</taxon>
        <taxon>Ostreobiaceae</taxon>
        <taxon>Ostreobium</taxon>
    </lineage>
</organism>
<accession>A0A8S1ILW0</accession>
<dbReference type="EMBL" id="CAJHUC010000413">
    <property type="protein sequence ID" value="CAD7695967.1"/>
    <property type="molecule type" value="Genomic_DNA"/>
</dbReference>